<evidence type="ECO:0000256" key="1">
    <source>
        <dbReference type="ARBA" id="ARBA00005755"/>
    </source>
</evidence>
<dbReference type="InterPro" id="IPR012337">
    <property type="entry name" value="RNaseH-like_sf"/>
</dbReference>
<keyword evidence="5" id="KW-0235">DNA replication</keyword>
<dbReference type="Gene3D" id="3.30.70.2820">
    <property type="match status" value="1"/>
</dbReference>
<evidence type="ECO:0000313" key="8">
    <source>
        <dbReference type="Proteomes" id="UP000694866"/>
    </source>
</evidence>
<dbReference type="SUPFAM" id="SSF53098">
    <property type="entry name" value="Ribonuclease H-like"/>
    <property type="match status" value="1"/>
</dbReference>
<dbReference type="GO" id="GO:0003697">
    <property type="term" value="F:single-stranded DNA binding"/>
    <property type="evidence" value="ECO:0007669"/>
    <property type="project" value="TreeGrafter"/>
</dbReference>
<feature type="domain" description="DNA-directed DNA polymerase family B exonuclease" evidence="7">
    <location>
        <begin position="160"/>
        <end position="374"/>
    </location>
</feature>
<keyword evidence="3 5" id="KW-0548">Nucleotidyltransferase</keyword>
<dbReference type="OrthoDB" id="6755010at2759"/>
<dbReference type="GO" id="GO:0003688">
    <property type="term" value="F:DNA replication origin binding"/>
    <property type="evidence" value="ECO:0007669"/>
    <property type="project" value="TreeGrafter"/>
</dbReference>
<dbReference type="InterPro" id="IPR043502">
    <property type="entry name" value="DNA/RNA_pol_sf"/>
</dbReference>
<evidence type="ECO:0000256" key="5">
    <source>
        <dbReference type="RuleBase" id="RU000442"/>
    </source>
</evidence>
<accession>A0A9R1U2T6</accession>
<reference evidence="9" key="1">
    <citation type="submission" date="2025-08" db="UniProtKB">
        <authorList>
            <consortium name="RefSeq"/>
        </authorList>
    </citation>
    <scope>IDENTIFICATION</scope>
    <source>
        <strain evidence="9">USDA-PBARC FA_bdor</strain>
        <tissue evidence="9">Whole organism</tissue>
    </source>
</reference>
<keyword evidence="8" id="KW-1185">Reference proteome</keyword>
<dbReference type="GO" id="GO:0003887">
    <property type="term" value="F:DNA-directed DNA polymerase activity"/>
    <property type="evidence" value="ECO:0007669"/>
    <property type="project" value="UniProtKB-KW"/>
</dbReference>
<organism evidence="8 9">
    <name type="scientific">Fopius arisanus</name>
    <dbReference type="NCBI Taxonomy" id="64838"/>
    <lineage>
        <taxon>Eukaryota</taxon>
        <taxon>Metazoa</taxon>
        <taxon>Ecdysozoa</taxon>
        <taxon>Arthropoda</taxon>
        <taxon>Hexapoda</taxon>
        <taxon>Insecta</taxon>
        <taxon>Pterygota</taxon>
        <taxon>Neoptera</taxon>
        <taxon>Endopterygota</taxon>
        <taxon>Hymenoptera</taxon>
        <taxon>Apocrita</taxon>
        <taxon>Ichneumonoidea</taxon>
        <taxon>Braconidae</taxon>
        <taxon>Opiinae</taxon>
        <taxon>Fopius</taxon>
    </lineage>
</organism>
<dbReference type="InterPro" id="IPR042087">
    <property type="entry name" value="DNA_pol_B_thumb"/>
</dbReference>
<dbReference type="InterPro" id="IPR006172">
    <property type="entry name" value="DNA-dir_DNA_pol_B"/>
</dbReference>
<evidence type="ECO:0000256" key="2">
    <source>
        <dbReference type="ARBA" id="ARBA00022679"/>
    </source>
</evidence>
<dbReference type="GO" id="GO:0006272">
    <property type="term" value="P:leading strand elongation"/>
    <property type="evidence" value="ECO:0007669"/>
    <property type="project" value="TreeGrafter"/>
</dbReference>
<keyword evidence="5" id="KW-0238">DNA-binding</keyword>
<dbReference type="GO" id="GO:0005658">
    <property type="term" value="C:alpha DNA polymerase:primase complex"/>
    <property type="evidence" value="ECO:0007669"/>
    <property type="project" value="TreeGrafter"/>
</dbReference>
<proteinExistence type="inferred from homology"/>
<protein>
    <recommendedName>
        <fullName evidence="5">DNA polymerase</fullName>
        <ecNumber evidence="5">2.7.7.7</ecNumber>
    </recommendedName>
</protein>
<dbReference type="RefSeq" id="XP_011305101.1">
    <property type="nucleotide sequence ID" value="XM_011306799.1"/>
</dbReference>
<keyword evidence="4 5" id="KW-0239">DNA-directed DNA polymerase</keyword>
<dbReference type="PANTHER" id="PTHR45861:SF1">
    <property type="entry name" value="DNA POLYMERASE ALPHA CATALYTIC SUBUNIT"/>
    <property type="match status" value="1"/>
</dbReference>
<comment type="catalytic activity">
    <reaction evidence="5">
        <text>DNA(n) + a 2'-deoxyribonucleoside 5'-triphosphate = DNA(n+1) + diphosphate</text>
        <dbReference type="Rhea" id="RHEA:22508"/>
        <dbReference type="Rhea" id="RHEA-COMP:17339"/>
        <dbReference type="Rhea" id="RHEA-COMP:17340"/>
        <dbReference type="ChEBI" id="CHEBI:33019"/>
        <dbReference type="ChEBI" id="CHEBI:61560"/>
        <dbReference type="ChEBI" id="CHEBI:173112"/>
        <dbReference type="EC" id="2.7.7.7"/>
    </reaction>
</comment>
<dbReference type="Pfam" id="PF03104">
    <property type="entry name" value="DNA_pol_B_exo1"/>
    <property type="match status" value="1"/>
</dbReference>
<dbReference type="GO" id="GO:1902975">
    <property type="term" value="P:mitotic DNA replication initiation"/>
    <property type="evidence" value="ECO:0007669"/>
    <property type="project" value="TreeGrafter"/>
</dbReference>
<dbReference type="PANTHER" id="PTHR45861">
    <property type="entry name" value="DNA POLYMERASE ALPHA CATALYTIC SUBUNIT"/>
    <property type="match status" value="1"/>
</dbReference>
<dbReference type="GeneID" id="105267727"/>
<feature type="domain" description="DNA-directed DNA polymerase family B multifunctional" evidence="6">
    <location>
        <begin position="376"/>
        <end position="759"/>
    </location>
</feature>
<dbReference type="SUPFAM" id="SSF56672">
    <property type="entry name" value="DNA/RNA polymerases"/>
    <property type="match status" value="1"/>
</dbReference>
<dbReference type="Gene3D" id="2.40.50.730">
    <property type="match status" value="1"/>
</dbReference>
<gene>
    <name evidence="9" type="primary">LOC105267727</name>
</gene>
<evidence type="ECO:0000256" key="4">
    <source>
        <dbReference type="ARBA" id="ARBA00022932"/>
    </source>
</evidence>
<sequence>MKMEESHKGKQFLGEAEEQLSQSNLQLSPTCNSLKKSHLRFYYLDLLEGVKPGQLYLFGKIYLPLTKIYASCCVTVTIPRRLYLLPISQSSQSMKAVIAEFNKHVMKHGIKKQDYTMQLQRKKYAFDIEDIPTVANYLTVTYPASYPVMLHSDHSQIIKHIFGASLNSLELFLSEREIKGPSWLQIQDSEFVELKKNETRCHYQVSCPSMNNITVVREKLGIPPMVLTELNIKSAPINGVEQVMMIHMSIMKSFNIFEMSTHDQKPTIVDEYCFIRGPVNSLSLPHLTNDGFSFSTATCPSINVVTCNGEKNLLDTFVDKFQCYDPDIIVGYQCENSLENLLNRLQHYNKACPQTKISRIKMDGWNISYRRIINVKDKKTFSGGRVLEVIARMHVDTTLLMDFKSLYPNIIREYNICFTTMPGVCFKSFDEIYVQLNAPMGIIPKLVGDIVEARSKAKCHMNTPNISLAEKAKYQAQQLALKLIANTLYGSFGSIYFRFYARNIAAKITAKGREILMNAVTMAKSNTFSTIYGDTDSLIIDTMQRDPTEARRIAGVIKNVVNQQYQFIELELEAIYKYIIIVNRKQYTGLSLIDLPDGKSQLVLEGKGTLPKKGSNCQLVISIVEHVTKQMFNDELYPKRRKKVAEYLQKLAKEANENPSQFENDLVITQKVGSHSNLWLSCKSNHEKLPHDNTDNKTNKDGSNCKSDESISYIIRSDGTSRSPEERAYLQTDGKQFPPDINYYFISQLIPRLQNVFRPMDDLSSSFFAKHLGLKDQYNTIPGVEPVANEEQHKSIKVCPLAEPVTITCRKCGVAQSMNGFIREGQEGRDSVPFLSACLNDECDCAPWRYVDGILEDLDYAIANFLEEHPPKVRCAYIKYKKGSSEYIEFRCNYIVDNIDEIPATCPTCNHSSKFAVDLPAPLVYARIRQLREFFNVNAQSNLVKESLTKEVTDAYIFLWHALDRLINRRRMSVINMKKLHRRHE</sequence>
<evidence type="ECO:0000259" key="7">
    <source>
        <dbReference type="Pfam" id="PF03104"/>
    </source>
</evidence>
<dbReference type="InterPro" id="IPR006133">
    <property type="entry name" value="DNA-dir_DNA_pol_B_exonuc"/>
</dbReference>
<dbReference type="PRINTS" id="PR00106">
    <property type="entry name" value="DNAPOLB"/>
</dbReference>
<dbReference type="GO" id="GO:0000166">
    <property type="term" value="F:nucleotide binding"/>
    <property type="evidence" value="ECO:0007669"/>
    <property type="project" value="InterPro"/>
</dbReference>
<dbReference type="Gene3D" id="1.10.132.60">
    <property type="entry name" value="DNA polymerase family B, C-terminal domain"/>
    <property type="match status" value="1"/>
</dbReference>
<dbReference type="Gene3D" id="3.90.1600.10">
    <property type="entry name" value="Palm domain of DNA polymerase"/>
    <property type="match status" value="2"/>
</dbReference>
<dbReference type="InterPro" id="IPR023211">
    <property type="entry name" value="DNA_pol_palm_dom_sf"/>
</dbReference>
<dbReference type="InterPro" id="IPR017964">
    <property type="entry name" value="DNA-dir_DNA_pol_B_CS"/>
</dbReference>
<keyword evidence="2 5" id="KW-0808">Transferase</keyword>
<dbReference type="Pfam" id="PF00136">
    <property type="entry name" value="DNA_pol_B"/>
    <property type="match status" value="1"/>
</dbReference>
<evidence type="ECO:0000313" key="9">
    <source>
        <dbReference type="RefSeq" id="XP_011305101.1"/>
    </source>
</evidence>
<dbReference type="AlphaFoldDB" id="A0A9R1U2T6"/>
<comment type="similarity">
    <text evidence="1 5">Belongs to the DNA polymerase type-B family.</text>
</comment>
<dbReference type="Proteomes" id="UP000694866">
    <property type="component" value="Unplaced"/>
</dbReference>
<dbReference type="SMART" id="SM00486">
    <property type="entry name" value="POLBc"/>
    <property type="match status" value="1"/>
</dbReference>
<dbReference type="InterPro" id="IPR006134">
    <property type="entry name" value="DNA-dir_DNA_pol_B_multi_dom"/>
</dbReference>
<name>A0A9R1U2T6_9HYME</name>
<evidence type="ECO:0000259" key="6">
    <source>
        <dbReference type="Pfam" id="PF00136"/>
    </source>
</evidence>
<dbReference type="GO" id="GO:0003682">
    <property type="term" value="F:chromatin binding"/>
    <property type="evidence" value="ECO:0007669"/>
    <property type="project" value="TreeGrafter"/>
</dbReference>
<evidence type="ECO:0000256" key="3">
    <source>
        <dbReference type="ARBA" id="ARBA00022695"/>
    </source>
</evidence>
<dbReference type="PROSITE" id="PS00116">
    <property type="entry name" value="DNA_POLYMERASE_B"/>
    <property type="match status" value="1"/>
</dbReference>
<dbReference type="EC" id="2.7.7.7" evidence="5"/>
<dbReference type="GO" id="GO:0006273">
    <property type="term" value="P:lagging strand elongation"/>
    <property type="evidence" value="ECO:0007669"/>
    <property type="project" value="TreeGrafter"/>
</dbReference>